<dbReference type="PROSITE" id="PS50011">
    <property type="entry name" value="PROTEIN_KINASE_DOM"/>
    <property type="match status" value="1"/>
</dbReference>
<reference evidence="6" key="1">
    <citation type="submission" date="2022-04" db="EMBL/GenBank/DDBJ databases">
        <authorList>
            <person name="Xu L."/>
            <person name="Lv Z."/>
        </authorList>
    </citation>
    <scope>NUCLEOTIDE SEQUENCE</scope>
    <source>
        <strain evidence="6">LV_2022a</strain>
    </source>
</reference>
<dbReference type="InterPro" id="IPR000719">
    <property type="entry name" value="Prot_kinase_dom"/>
</dbReference>
<dbReference type="InterPro" id="IPR000253">
    <property type="entry name" value="FHA_dom"/>
</dbReference>
<evidence type="ECO:0000256" key="2">
    <source>
        <dbReference type="ARBA" id="ARBA00022840"/>
    </source>
</evidence>
<sequence length="550" mass="62178">MADLPPTQDIDEVHDYTPQTIDSTIIWGRLLPLDCRFPSIDLIGDLYTFGRGDDCFFRFIPDMFDGASQFTTISKLHFKIVLESLSDNTLAFIYDLSSNGTYVNGSKLGRGKKQPLNNNDEISVSLKHLKCFIFSDSSSARTFYPPEVTNRYTVSKHLGRGAFGEVKLVFDKEHCEKFAMKIVQKKHFPVISKFCKTFTASVAAEVDILTRLNHPCIIQIYDVIHTTEAMYMVLELVEGGELFNRIVDLGQLGESDSKFFFLQMAMAVKYLHDHGITHRDLKPENILLTSKENRCLIKVTDFGVSKLVDEGTMLRTFCGTPDYLAPEVLKTAGCGTYTCVIDVWSLGVILYICLVGYPPFTKQRQDFDLETQIIKGLYDFPENFWHGISQEAINLIERMLVVNPIDRSSIYDILEDPWLNDKKIHEEVQQLISCASKTSLPNYSHALSIPSLSEAVPSIIHSPEATNHPLNYSNNHVNSLYPNVAHSDISEYTEGIGNDNNKNNNNNDERNQCLLSDKAVIRKRSVLNSPDSSEFKSSKLFIISSSERVQ</sequence>
<dbReference type="SUPFAM" id="SSF56112">
    <property type="entry name" value="Protein kinase-like (PK-like)"/>
    <property type="match status" value="1"/>
</dbReference>
<comment type="caution">
    <text evidence="6">The sequence shown here is derived from an EMBL/GenBank/DDBJ whole genome shotgun (WGS) entry which is preliminary data.</text>
</comment>
<protein>
    <recommendedName>
        <fullName evidence="8">Serine/threonine-protein kinase Chk2</fullName>
    </recommendedName>
</protein>
<dbReference type="CDD" id="cd22666">
    <property type="entry name" value="FHA_CHK2"/>
    <property type="match status" value="1"/>
</dbReference>
<gene>
    <name evidence="6" type="ORF">MN116_006522</name>
</gene>
<reference evidence="6" key="2">
    <citation type="journal article" date="2023" name="Infect Dis Poverty">
        <title>Chromosome-scale genome of the human blood fluke Schistosoma mekongi and its implications for public health.</title>
        <authorList>
            <person name="Zhou M."/>
            <person name="Xu L."/>
            <person name="Xu D."/>
            <person name="Chen W."/>
            <person name="Khan J."/>
            <person name="Hu Y."/>
            <person name="Huang H."/>
            <person name="Wei H."/>
            <person name="Zhang Y."/>
            <person name="Chusongsang P."/>
            <person name="Tanasarnprasert K."/>
            <person name="Hu X."/>
            <person name="Limpanont Y."/>
            <person name="Lv Z."/>
        </authorList>
    </citation>
    <scope>NUCLEOTIDE SEQUENCE</scope>
    <source>
        <strain evidence="6">LV_2022a</strain>
    </source>
</reference>
<dbReference type="GO" id="GO:0005524">
    <property type="term" value="F:ATP binding"/>
    <property type="evidence" value="ECO:0007669"/>
    <property type="project" value="UniProtKB-UniRule"/>
</dbReference>
<dbReference type="InterPro" id="IPR017441">
    <property type="entry name" value="Protein_kinase_ATP_BS"/>
</dbReference>
<dbReference type="PROSITE" id="PS50006">
    <property type="entry name" value="FHA_DOMAIN"/>
    <property type="match status" value="1"/>
</dbReference>
<dbReference type="EMBL" id="JALJAT010000004">
    <property type="protein sequence ID" value="KAK4470056.1"/>
    <property type="molecule type" value="Genomic_DNA"/>
</dbReference>
<organism evidence="6 7">
    <name type="scientific">Schistosoma mekongi</name>
    <name type="common">Parasitic worm</name>
    <dbReference type="NCBI Taxonomy" id="38744"/>
    <lineage>
        <taxon>Eukaryota</taxon>
        <taxon>Metazoa</taxon>
        <taxon>Spiralia</taxon>
        <taxon>Lophotrochozoa</taxon>
        <taxon>Platyhelminthes</taxon>
        <taxon>Trematoda</taxon>
        <taxon>Digenea</taxon>
        <taxon>Strigeidida</taxon>
        <taxon>Schistosomatoidea</taxon>
        <taxon>Schistosomatidae</taxon>
        <taxon>Schistosoma</taxon>
    </lineage>
</organism>
<evidence type="ECO:0000256" key="1">
    <source>
        <dbReference type="ARBA" id="ARBA00022741"/>
    </source>
</evidence>
<dbReference type="Gene3D" id="1.10.510.10">
    <property type="entry name" value="Transferase(Phosphotransferase) domain 1"/>
    <property type="match status" value="1"/>
</dbReference>
<keyword evidence="7" id="KW-1185">Reference proteome</keyword>
<dbReference type="SUPFAM" id="SSF49879">
    <property type="entry name" value="SMAD/FHA domain"/>
    <property type="match status" value="1"/>
</dbReference>
<feature type="domain" description="FHA" evidence="4">
    <location>
        <begin position="47"/>
        <end position="108"/>
    </location>
</feature>
<evidence type="ECO:0008006" key="8">
    <source>
        <dbReference type="Google" id="ProtNLM"/>
    </source>
</evidence>
<feature type="binding site" evidence="3">
    <location>
        <position position="181"/>
    </location>
    <ligand>
        <name>ATP</name>
        <dbReference type="ChEBI" id="CHEBI:30616"/>
    </ligand>
</feature>
<evidence type="ECO:0000259" key="4">
    <source>
        <dbReference type="PROSITE" id="PS50006"/>
    </source>
</evidence>
<dbReference type="Proteomes" id="UP001292079">
    <property type="component" value="Unassembled WGS sequence"/>
</dbReference>
<dbReference type="InterPro" id="IPR008271">
    <property type="entry name" value="Ser/Thr_kinase_AS"/>
</dbReference>
<dbReference type="SMART" id="SM00220">
    <property type="entry name" value="S_TKc"/>
    <property type="match status" value="1"/>
</dbReference>
<dbReference type="Pfam" id="PF00498">
    <property type="entry name" value="FHA"/>
    <property type="match status" value="1"/>
</dbReference>
<evidence type="ECO:0000259" key="5">
    <source>
        <dbReference type="PROSITE" id="PS50011"/>
    </source>
</evidence>
<dbReference type="FunFam" id="1.10.510.10:FF:000571">
    <property type="entry name" value="Maternal embryonic leucine zipper kinase"/>
    <property type="match status" value="1"/>
</dbReference>
<evidence type="ECO:0000313" key="7">
    <source>
        <dbReference type="Proteomes" id="UP001292079"/>
    </source>
</evidence>
<keyword evidence="2 3" id="KW-0067">ATP-binding</keyword>
<dbReference type="PROSITE" id="PS00107">
    <property type="entry name" value="PROTEIN_KINASE_ATP"/>
    <property type="match status" value="1"/>
</dbReference>
<name>A0AAE1Z9N7_SCHME</name>
<dbReference type="PANTHER" id="PTHR24347">
    <property type="entry name" value="SERINE/THREONINE-PROTEIN KINASE"/>
    <property type="match status" value="1"/>
</dbReference>
<dbReference type="AlphaFoldDB" id="A0AAE1Z9N7"/>
<dbReference type="InterPro" id="IPR008984">
    <property type="entry name" value="SMAD_FHA_dom_sf"/>
</dbReference>
<accession>A0AAE1Z9N7</accession>
<dbReference type="SMART" id="SM00240">
    <property type="entry name" value="FHA"/>
    <property type="match status" value="1"/>
</dbReference>
<keyword evidence="1 3" id="KW-0547">Nucleotide-binding</keyword>
<evidence type="ECO:0000313" key="6">
    <source>
        <dbReference type="EMBL" id="KAK4470056.1"/>
    </source>
</evidence>
<dbReference type="InterPro" id="IPR011009">
    <property type="entry name" value="Kinase-like_dom_sf"/>
</dbReference>
<evidence type="ECO:0000256" key="3">
    <source>
        <dbReference type="PROSITE-ProRule" id="PRU10141"/>
    </source>
</evidence>
<dbReference type="PROSITE" id="PS00108">
    <property type="entry name" value="PROTEIN_KINASE_ST"/>
    <property type="match status" value="1"/>
</dbReference>
<proteinExistence type="predicted"/>
<dbReference type="Pfam" id="PF00069">
    <property type="entry name" value="Pkinase"/>
    <property type="match status" value="1"/>
</dbReference>
<dbReference type="Gene3D" id="2.60.200.20">
    <property type="match status" value="1"/>
</dbReference>
<dbReference type="FunFam" id="3.30.200.20:FF:000255">
    <property type="entry name" value="serine/threonine-protein kinase Chk2 isoform X1"/>
    <property type="match status" value="1"/>
</dbReference>
<dbReference type="GO" id="GO:0004672">
    <property type="term" value="F:protein kinase activity"/>
    <property type="evidence" value="ECO:0007669"/>
    <property type="project" value="InterPro"/>
</dbReference>
<feature type="domain" description="Protein kinase" evidence="5">
    <location>
        <begin position="152"/>
        <end position="419"/>
    </location>
</feature>